<feature type="transmembrane region" description="Helical" evidence="1">
    <location>
        <begin position="40"/>
        <end position="58"/>
    </location>
</feature>
<comment type="caution">
    <text evidence="2">The sequence shown here is derived from an EMBL/GenBank/DDBJ whole genome shotgun (WGS) entry which is preliminary data.</text>
</comment>
<evidence type="ECO:0000256" key="1">
    <source>
        <dbReference type="SAM" id="Phobius"/>
    </source>
</evidence>
<organism evidence="2 3">
    <name type="scientific">Paenibacillus violae</name>
    <dbReference type="NCBI Taxonomy" id="3077234"/>
    <lineage>
        <taxon>Bacteria</taxon>
        <taxon>Bacillati</taxon>
        <taxon>Bacillota</taxon>
        <taxon>Bacilli</taxon>
        <taxon>Bacillales</taxon>
        <taxon>Paenibacillaceae</taxon>
        <taxon>Paenibacillus</taxon>
    </lineage>
</organism>
<accession>A0ABU3RPX5</accession>
<evidence type="ECO:0000313" key="3">
    <source>
        <dbReference type="Proteomes" id="UP001260980"/>
    </source>
</evidence>
<feature type="transmembrane region" description="Helical" evidence="1">
    <location>
        <begin position="17"/>
        <end position="34"/>
    </location>
</feature>
<proteinExistence type="predicted"/>
<reference evidence="2 3" key="1">
    <citation type="submission" date="2023-10" db="EMBL/GenBank/DDBJ databases">
        <title>Paenibacillus strain PFR10 Genome sequencing and assembly.</title>
        <authorList>
            <person name="Kim I."/>
        </authorList>
    </citation>
    <scope>NUCLEOTIDE SEQUENCE [LARGE SCALE GENOMIC DNA]</scope>
    <source>
        <strain evidence="2 3">PFR10</strain>
    </source>
</reference>
<keyword evidence="1" id="KW-0472">Membrane</keyword>
<gene>
    <name evidence="2" type="ORF">RQP52_35440</name>
</gene>
<keyword evidence="1" id="KW-1133">Transmembrane helix</keyword>
<evidence type="ECO:0000313" key="2">
    <source>
        <dbReference type="EMBL" id="MDU0206366.1"/>
    </source>
</evidence>
<dbReference type="Proteomes" id="UP001260980">
    <property type="component" value="Unassembled WGS sequence"/>
</dbReference>
<protein>
    <submittedName>
        <fullName evidence="2">Uncharacterized protein</fullName>
    </submittedName>
</protein>
<dbReference type="EMBL" id="JAWCUD010000024">
    <property type="protein sequence ID" value="MDU0206366.1"/>
    <property type="molecule type" value="Genomic_DNA"/>
</dbReference>
<keyword evidence="3" id="KW-1185">Reference proteome</keyword>
<name>A0ABU3RPX5_9BACL</name>
<sequence length="73" mass="8022">MKVLATLWGLIVDDGRLAYTLGLFIMIGAALSYIHHPWIAAIVIWLGLLVSLWVSVIHQLNKNQGIDKGVAGR</sequence>
<dbReference type="RefSeq" id="WP_315956163.1">
    <property type="nucleotide sequence ID" value="NZ_JAWCUD010000024.1"/>
</dbReference>
<keyword evidence="1" id="KW-0812">Transmembrane</keyword>